<keyword evidence="4" id="KW-1185">Reference proteome</keyword>
<evidence type="ECO:0000313" key="4">
    <source>
        <dbReference type="Proteomes" id="UP001194539"/>
    </source>
</evidence>
<evidence type="ECO:0000256" key="1">
    <source>
        <dbReference type="SAM" id="MobiDB-lite"/>
    </source>
</evidence>
<evidence type="ECO:0000256" key="2">
    <source>
        <dbReference type="SAM" id="Phobius"/>
    </source>
</evidence>
<name>A0ABS0PAF8_9BRAD</name>
<gene>
    <name evidence="3" type="ORF">H1B27_28795</name>
</gene>
<feature type="region of interest" description="Disordered" evidence="1">
    <location>
        <begin position="34"/>
        <end position="54"/>
    </location>
</feature>
<accession>A0ABS0PAF8</accession>
<dbReference type="RefSeq" id="WP_156504872.1">
    <property type="nucleotide sequence ID" value="NZ_JACEGD010000030.1"/>
</dbReference>
<keyword evidence="2" id="KW-0812">Transmembrane</keyword>
<evidence type="ECO:0000313" key="3">
    <source>
        <dbReference type="EMBL" id="MBH5390254.1"/>
    </source>
</evidence>
<dbReference type="Proteomes" id="UP001194539">
    <property type="component" value="Unassembled WGS sequence"/>
</dbReference>
<dbReference type="EMBL" id="JACEGD010000030">
    <property type="protein sequence ID" value="MBH5390254.1"/>
    <property type="molecule type" value="Genomic_DNA"/>
</dbReference>
<reference evidence="3 4" key="1">
    <citation type="submission" date="2020-07" db="EMBL/GenBank/DDBJ databases">
        <title>Bradyrhizobium diversity isolated from nodules of indigenous legumes of Western Australia.</title>
        <authorList>
            <person name="Klepa M.S."/>
        </authorList>
    </citation>
    <scope>NUCLEOTIDE SEQUENCE [LARGE SCALE GENOMIC DNA]</scope>
    <source>
        <strain evidence="3 4">CNPSo 4019</strain>
    </source>
</reference>
<organism evidence="3 4">
    <name type="scientific">Bradyrhizobium diversitatis</name>
    <dbReference type="NCBI Taxonomy" id="2755406"/>
    <lineage>
        <taxon>Bacteria</taxon>
        <taxon>Pseudomonadati</taxon>
        <taxon>Pseudomonadota</taxon>
        <taxon>Alphaproteobacteria</taxon>
        <taxon>Hyphomicrobiales</taxon>
        <taxon>Nitrobacteraceae</taxon>
        <taxon>Bradyrhizobium</taxon>
    </lineage>
</organism>
<keyword evidence="2" id="KW-1133">Transmembrane helix</keyword>
<feature type="transmembrane region" description="Helical" evidence="2">
    <location>
        <begin position="6"/>
        <end position="24"/>
    </location>
</feature>
<keyword evidence="2" id="KW-0472">Membrane</keyword>
<sequence length="54" mass="5924">MTNEAIKALMIFAMYGILELALYFSSIARSAKQSVRSTPGQTANPDFTRPVAED</sequence>
<protein>
    <submittedName>
        <fullName evidence="3">Uncharacterized protein</fullName>
    </submittedName>
</protein>
<comment type="caution">
    <text evidence="3">The sequence shown here is derived from an EMBL/GenBank/DDBJ whole genome shotgun (WGS) entry which is preliminary data.</text>
</comment>
<feature type="compositionally biased region" description="Polar residues" evidence="1">
    <location>
        <begin position="34"/>
        <end position="45"/>
    </location>
</feature>
<proteinExistence type="predicted"/>